<comment type="caution">
    <text evidence="1">The sequence shown here is derived from an EMBL/GenBank/DDBJ whole genome shotgun (WGS) entry which is preliminary data.</text>
</comment>
<sequence>MIPQNEASIEAYGGGARENVRLGDVDTAIQFLKDNGGNIPFGFD</sequence>
<reference evidence="1 2" key="1">
    <citation type="submission" date="2013-09" db="EMBL/GenBank/DDBJ databases">
        <title>Whole genome sequencing of Halarchaeum acidiphilum strain MH1-52-1.</title>
        <authorList>
            <person name="Shimane Y."/>
            <person name="Minegishi H."/>
            <person name="Nishi S."/>
            <person name="Echigo A."/>
            <person name="Shuto A."/>
            <person name="Konishi M."/>
            <person name="Ito T."/>
            <person name="Ohkuma M."/>
            <person name="Ohta Y."/>
            <person name="Nagano Y."/>
            <person name="Tsubouchi T."/>
            <person name="Mori K."/>
            <person name="Usui K."/>
            <person name="Kamekura M."/>
            <person name="Usami R."/>
            <person name="Takaki Y."/>
            <person name="Hatada Y."/>
        </authorList>
    </citation>
    <scope>NUCLEOTIDE SEQUENCE [LARGE SCALE GENOMIC DNA]</scope>
    <source>
        <strain evidence="1 2">JCM 16109</strain>
    </source>
</reference>
<gene>
    <name evidence="1" type="ORF">MBEHAL_1146</name>
</gene>
<protein>
    <submittedName>
        <fullName evidence="1">Uncharacterized protein</fullName>
    </submittedName>
</protein>
<proteinExistence type="predicted"/>
<accession>U2YEU7</accession>
<evidence type="ECO:0000313" key="1">
    <source>
        <dbReference type="EMBL" id="GAD52386.1"/>
    </source>
</evidence>
<evidence type="ECO:0000313" key="2">
    <source>
        <dbReference type="Proteomes" id="UP000016986"/>
    </source>
</evidence>
<dbReference type="EMBL" id="BATA01000021">
    <property type="protein sequence ID" value="GAD52386.1"/>
    <property type="molecule type" value="Genomic_DNA"/>
</dbReference>
<dbReference type="AlphaFoldDB" id="U2YEU7"/>
<organism evidence="1 2">
    <name type="scientific">Halarchaeum acidiphilum MH1-52-1</name>
    <dbReference type="NCBI Taxonomy" id="1261545"/>
    <lineage>
        <taxon>Archaea</taxon>
        <taxon>Methanobacteriati</taxon>
        <taxon>Methanobacteriota</taxon>
        <taxon>Stenosarchaea group</taxon>
        <taxon>Halobacteria</taxon>
        <taxon>Halobacteriales</taxon>
        <taxon>Halobacteriaceae</taxon>
    </lineage>
</organism>
<keyword evidence="2" id="KW-1185">Reference proteome</keyword>
<dbReference type="Proteomes" id="UP000016986">
    <property type="component" value="Unassembled WGS sequence"/>
</dbReference>
<name>U2YEU7_9EURY</name>